<accession>A0A5B6VN22</accession>
<protein>
    <submittedName>
        <fullName evidence="1">Uncharacterized protein</fullName>
    </submittedName>
</protein>
<sequence>MYLNQTLLKLHPVWNSCCNINIKETATMVWLCLDETNINHCKHIASLENRIIAAATIAKRPCAFNLPALLRPNPNPMMLGLGATGTFGFPMGEEAGETSKTLTYNMMMIHLIENLFTLLRQKSYDLSLEKLENQMNPEGKATLKENIKPINQILKSRRECKIINSEDLNGT</sequence>
<dbReference type="Proteomes" id="UP000325315">
    <property type="component" value="Unassembled WGS sequence"/>
</dbReference>
<dbReference type="AlphaFoldDB" id="A0A5B6VN22"/>
<reference evidence="1" key="1">
    <citation type="submission" date="2019-08" db="EMBL/GenBank/DDBJ databases">
        <authorList>
            <person name="Liu F."/>
        </authorList>
    </citation>
    <scope>NUCLEOTIDE SEQUENCE [LARGE SCALE GENOMIC DNA]</scope>
    <source>
        <strain evidence="1">PA1801</strain>
        <tissue evidence="1">Leaf</tissue>
    </source>
</reference>
<evidence type="ECO:0000313" key="1">
    <source>
        <dbReference type="EMBL" id="KAA3470486.1"/>
    </source>
</evidence>
<evidence type="ECO:0000313" key="2">
    <source>
        <dbReference type="Proteomes" id="UP000325315"/>
    </source>
</evidence>
<gene>
    <name evidence="1" type="ORF">EPI10_016194</name>
</gene>
<comment type="caution">
    <text evidence="1">The sequence shown here is derived from an EMBL/GenBank/DDBJ whole genome shotgun (WGS) entry which is preliminary data.</text>
</comment>
<keyword evidence="2" id="KW-1185">Reference proteome</keyword>
<organism evidence="1 2">
    <name type="scientific">Gossypium australe</name>
    <dbReference type="NCBI Taxonomy" id="47621"/>
    <lineage>
        <taxon>Eukaryota</taxon>
        <taxon>Viridiplantae</taxon>
        <taxon>Streptophyta</taxon>
        <taxon>Embryophyta</taxon>
        <taxon>Tracheophyta</taxon>
        <taxon>Spermatophyta</taxon>
        <taxon>Magnoliopsida</taxon>
        <taxon>eudicotyledons</taxon>
        <taxon>Gunneridae</taxon>
        <taxon>Pentapetalae</taxon>
        <taxon>rosids</taxon>
        <taxon>malvids</taxon>
        <taxon>Malvales</taxon>
        <taxon>Malvaceae</taxon>
        <taxon>Malvoideae</taxon>
        <taxon>Gossypium</taxon>
    </lineage>
</organism>
<proteinExistence type="predicted"/>
<name>A0A5B6VN22_9ROSI</name>
<dbReference type="EMBL" id="SMMG02000006">
    <property type="protein sequence ID" value="KAA3470486.1"/>
    <property type="molecule type" value="Genomic_DNA"/>
</dbReference>